<name>A0A165Z252_EXIGL</name>
<feature type="region of interest" description="Disordered" evidence="1">
    <location>
        <begin position="497"/>
        <end position="547"/>
    </location>
</feature>
<feature type="region of interest" description="Disordered" evidence="1">
    <location>
        <begin position="1184"/>
        <end position="1282"/>
    </location>
</feature>
<dbReference type="Proteomes" id="UP000077266">
    <property type="component" value="Unassembled WGS sequence"/>
</dbReference>
<proteinExistence type="predicted"/>
<feature type="compositionally biased region" description="Low complexity" evidence="1">
    <location>
        <begin position="1356"/>
        <end position="1369"/>
    </location>
</feature>
<feature type="region of interest" description="Disordered" evidence="1">
    <location>
        <begin position="1"/>
        <end position="25"/>
    </location>
</feature>
<feature type="region of interest" description="Disordered" evidence="1">
    <location>
        <begin position="98"/>
        <end position="119"/>
    </location>
</feature>
<dbReference type="InParanoid" id="A0A165Z252"/>
<feature type="compositionally biased region" description="Acidic residues" evidence="1">
    <location>
        <begin position="1418"/>
        <end position="1432"/>
    </location>
</feature>
<feature type="compositionally biased region" description="Low complexity" evidence="1">
    <location>
        <begin position="1257"/>
        <end position="1272"/>
    </location>
</feature>
<evidence type="ECO:0000256" key="1">
    <source>
        <dbReference type="SAM" id="MobiDB-lite"/>
    </source>
</evidence>
<feature type="compositionally biased region" description="Basic residues" evidence="1">
    <location>
        <begin position="1438"/>
        <end position="1452"/>
    </location>
</feature>
<organism evidence="2 3">
    <name type="scientific">Exidia glandulosa HHB12029</name>
    <dbReference type="NCBI Taxonomy" id="1314781"/>
    <lineage>
        <taxon>Eukaryota</taxon>
        <taxon>Fungi</taxon>
        <taxon>Dikarya</taxon>
        <taxon>Basidiomycota</taxon>
        <taxon>Agaricomycotina</taxon>
        <taxon>Agaricomycetes</taxon>
        <taxon>Auriculariales</taxon>
        <taxon>Exidiaceae</taxon>
        <taxon>Exidia</taxon>
    </lineage>
</organism>
<evidence type="ECO:0000313" key="3">
    <source>
        <dbReference type="Proteomes" id="UP000077266"/>
    </source>
</evidence>
<protein>
    <submittedName>
        <fullName evidence="2">Uncharacterized protein</fullName>
    </submittedName>
</protein>
<feature type="compositionally biased region" description="Polar residues" evidence="1">
    <location>
        <begin position="509"/>
        <end position="522"/>
    </location>
</feature>
<reference evidence="2 3" key="1">
    <citation type="journal article" date="2016" name="Mol. Biol. Evol.">
        <title>Comparative Genomics of Early-Diverging Mushroom-Forming Fungi Provides Insights into the Origins of Lignocellulose Decay Capabilities.</title>
        <authorList>
            <person name="Nagy L.G."/>
            <person name="Riley R."/>
            <person name="Tritt A."/>
            <person name="Adam C."/>
            <person name="Daum C."/>
            <person name="Floudas D."/>
            <person name="Sun H."/>
            <person name="Yadav J.S."/>
            <person name="Pangilinan J."/>
            <person name="Larsson K.H."/>
            <person name="Matsuura K."/>
            <person name="Barry K."/>
            <person name="Labutti K."/>
            <person name="Kuo R."/>
            <person name="Ohm R.A."/>
            <person name="Bhattacharya S.S."/>
            <person name="Shirouzu T."/>
            <person name="Yoshinaga Y."/>
            <person name="Martin F.M."/>
            <person name="Grigoriev I.V."/>
            <person name="Hibbett D.S."/>
        </authorList>
    </citation>
    <scope>NUCLEOTIDE SEQUENCE [LARGE SCALE GENOMIC DNA]</scope>
    <source>
        <strain evidence="2 3">HHB12029</strain>
    </source>
</reference>
<feature type="compositionally biased region" description="Acidic residues" evidence="1">
    <location>
        <begin position="108"/>
        <end position="119"/>
    </location>
</feature>
<evidence type="ECO:0000313" key="2">
    <source>
        <dbReference type="EMBL" id="KZV78709.1"/>
    </source>
</evidence>
<feature type="region of interest" description="Disordered" evidence="1">
    <location>
        <begin position="1306"/>
        <end position="1456"/>
    </location>
</feature>
<dbReference type="EMBL" id="KV426784">
    <property type="protein sequence ID" value="KZV78709.1"/>
    <property type="molecule type" value="Genomic_DNA"/>
</dbReference>
<feature type="compositionally biased region" description="Basic and acidic residues" evidence="1">
    <location>
        <begin position="529"/>
        <end position="544"/>
    </location>
</feature>
<sequence length="1668" mass="181098">MQDESAPQATPPMSDDRVPEGPALSQVVEDDDVEDADASLAAVEEQALVEAVAMPANDGAIKANAADDADAVAADAAAADAAAADGAAVEDAAVDDAAADDAAANAGEEGEQLSWEDEGVNPNKTQRERFIQNLVHRGAPQDVVCELEDDNDSWAASRDEVADSWTRLWRVHAVLAGGPSAFVCDRTRDEVTALLSDISKNTVDYVTAARAAKIAALFMPQPCKVTLNLVRHAMRAAYDGPKYQARVDIVPDIRAAMTMARTYRRYIDAYVVRREEDASYVCSYVPAPQRTPAKNDFIALSVAVHSLTSPTFHGIVPFATAWELENDLHVRGSVDPDVAYDCMTRIHQAIKWANLGADAAENDETLVDLGNPEPYTAWRLWRYAETCLDPALKDNILRVLCVSRALNIFLEVCIAMRTSPARRQKIAMDMQALWEQTTDFIKQSQRLRAKGESTFAQSPVSNGRAALTREVNDRSSPSDIPDAAHVTKAQFRKLLEEAPNVASPRAPTTHVSASTGLSSSPVRHNAPANDRRADAPADDGHDDAPADDALDDVLAKELRRTEGSHAPEGGVAEGSDAGEDDLDALLERERLRMDAPPEDAQVASVDDAILALLEDGTATEPGLDVDVEDVAALRDEDEAARYERTTYVNAQGVRYERIAAEEERPPLTLDGRFDEIKALMKEDWTGVDRLHPRVISFLSKVNEFVAVLAELLGSILSIGPVVGNSIAHRLGVTKPDIPAKPYNIFARFLSNASKRCVIRRKWDDLFGAKQLYKAGEIGTHWTTFKAQFDTADACRDFLTAYDLEHAAGSEPTVDGWRKAFDQGVRTVEQLFTYFETSREMQAICLIASGRPDVRYEGRDTAIVSTSGVRHFFDGKTHLTQDEMQVLFSTEAKYGAGSEFVRLRLGALGLEPADQPVHTAKEVVGTHAQRRTAGLPGKDAADAAITFDRRYGGLPLDVELPPAPEGFVNAPTWTGTPFRSALINVQIPVKKWPKLATTGKPRTIPNKFHSPYAIESLVPLFEEHGFTFKTNAVDRFPSKEVYNFMVENQLGVANLDWYAGFWFVEARRGTPDGLNALAKLAMASLLGRAGEPTVQDSFRIRNAHKVFERFPQMAVGEDDVVWPLFISTLIAPNTPNIPAVFWNTARVVLNTQTVLGLPLDQLAEWFKVTKWATVDVALYRRESDPHAPHDAELEGPLKPGATKGKAAKTAKSKAIVESDVSDGPDDDTVVVKQAKPPAKPPAKKAVAPHGTRGKDIPPAKAKAKPAATKTAAPHGADDNDAPAAKVQAKTAAKKAATAPDADAAAVAKAKGKTVVKKAAAASDSDDDDDLPIVKAKARPAPKKADAPIDLSSDDDALPAAKAKAKATTATRTGEKTSTKRGRGATSGESEGEARGRKTQRTRTSTGAVKASAFKAVRDDDADDEDFAPDDDNEGPSARTRSRSRSRSRTRATKRGLAASDVDSDAAFEVGFNRKKQKMTQVTLAARPSVAATPAAVRPSTVVGRARDWLQRYKPTIAWLRDAIEFADAYDLDPKTRKAYKKEYDDLCVTAERHRGDIARLELKGADMVRKQAAAKKASRASTSAPPDAPDVVEVGHKYGYVVEIPREFYDQKIAQCIEMCIHYRQTRALVPAAIAKAVLAFADRLPDDAEGPNLLVITAYVRKHTERKA</sequence>
<gene>
    <name evidence="2" type="ORF">EXIGLDRAFT_708720</name>
</gene>
<keyword evidence="3" id="KW-1185">Reference proteome</keyword>
<feature type="compositionally biased region" description="Acidic residues" evidence="1">
    <location>
        <begin position="1218"/>
        <end position="1227"/>
    </location>
</feature>
<feature type="region of interest" description="Disordered" evidence="1">
    <location>
        <begin position="451"/>
        <end position="483"/>
    </location>
</feature>
<accession>A0A165Z252</accession>